<dbReference type="EMBL" id="GEZM01086631">
    <property type="protein sequence ID" value="JAV59143.1"/>
    <property type="molecule type" value="Transcribed_RNA"/>
</dbReference>
<dbReference type="EMBL" id="GEZM01086619">
    <property type="protein sequence ID" value="JAV59172.1"/>
    <property type="molecule type" value="Transcribed_RNA"/>
</dbReference>
<dbReference type="EMBL" id="GEZM01086629">
    <property type="protein sequence ID" value="JAV59148.1"/>
    <property type="molecule type" value="Transcribed_RNA"/>
</dbReference>
<organism evidence="1">
    <name type="scientific">Photinus pyralis</name>
    <name type="common">Common eastern firefly</name>
    <name type="synonym">Lampyris pyralis</name>
    <dbReference type="NCBI Taxonomy" id="7054"/>
    <lineage>
        <taxon>Eukaryota</taxon>
        <taxon>Metazoa</taxon>
        <taxon>Ecdysozoa</taxon>
        <taxon>Arthropoda</taxon>
        <taxon>Hexapoda</taxon>
        <taxon>Insecta</taxon>
        <taxon>Pterygota</taxon>
        <taxon>Neoptera</taxon>
        <taxon>Endopterygota</taxon>
        <taxon>Coleoptera</taxon>
        <taxon>Polyphaga</taxon>
        <taxon>Elateriformia</taxon>
        <taxon>Elateroidea</taxon>
        <taxon>Lampyridae</taxon>
        <taxon>Lampyrinae</taxon>
        <taxon>Photinus</taxon>
    </lineage>
</organism>
<evidence type="ECO:0008006" key="2">
    <source>
        <dbReference type="Google" id="ProtNLM"/>
    </source>
</evidence>
<dbReference type="EMBL" id="GEZM01086616">
    <property type="protein sequence ID" value="JAV59180.1"/>
    <property type="molecule type" value="Transcribed_RNA"/>
</dbReference>
<dbReference type="EMBL" id="GEZM01086621">
    <property type="protein sequence ID" value="JAV59168.1"/>
    <property type="molecule type" value="Transcribed_RNA"/>
</dbReference>
<dbReference type="EMBL" id="GEZM01086617">
    <property type="protein sequence ID" value="JAV59178.1"/>
    <property type="molecule type" value="Transcribed_RNA"/>
</dbReference>
<reference evidence="1" key="1">
    <citation type="journal article" date="2016" name="Sci. Rep.">
        <title>Molecular characterization of firefly nuptial gifts: a multi-omics approach sheds light on postcopulatory sexual selection.</title>
        <authorList>
            <person name="Al-Wathiqui N."/>
            <person name="Fallon T.R."/>
            <person name="South A."/>
            <person name="Weng J.K."/>
            <person name="Lewis S.M."/>
        </authorList>
    </citation>
    <scope>NUCLEOTIDE SEQUENCE</scope>
</reference>
<protein>
    <recommendedName>
        <fullName evidence="2">DUF4218 domain-containing protein</fullName>
    </recommendedName>
</protein>
<evidence type="ECO:0000313" key="1">
    <source>
        <dbReference type="EMBL" id="JAV59192.1"/>
    </source>
</evidence>
<dbReference type="EMBL" id="GEZM01086612">
    <property type="protein sequence ID" value="JAV59194.1"/>
    <property type="molecule type" value="Transcribed_RNA"/>
</dbReference>
<dbReference type="EMBL" id="GEZM01086614">
    <property type="protein sequence ID" value="JAV59187.1"/>
    <property type="molecule type" value="Transcribed_RNA"/>
</dbReference>
<dbReference type="EMBL" id="GEZM01086624">
    <property type="protein sequence ID" value="JAV59159.1"/>
    <property type="molecule type" value="Transcribed_RNA"/>
</dbReference>
<dbReference type="EMBL" id="GEZM01086615">
    <property type="protein sequence ID" value="JAV59185.1"/>
    <property type="molecule type" value="Transcribed_RNA"/>
</dbReference>
<dbReference type="EMBL" id="GEZM01086625">
    <property type="protein sequence ID" value="JAV59156.1"/>
    <property type="molecule type" value="Transcribed_RNA"/>
</dbReference>
<dbReference type="EMBL" id="GEZM01086613">
    <property type="protein sequence ID" value="JAV59192.1"/>
    <property type="molecule type" value="Transcribed_RNA"/>
</dbReference>
<proteinExistence type="predicted"/>
<dbReference type="EMBL" id="GEZM01086618">
    <property type="protein sequence ID" value="JAV59174.1"/>
    <property type="molecule type" value="Transcribed_RNA"/>
</dbReference>
<name>A0A1Y1KCD2_PHOPY</name>
<dbReference type="EMBL" id="GEZM01086623">
    <property type="protein sequence ID" value="JAV59162.1"/>
    <property type="molecule type" value="Transcribed_RNA"/>
</dbReference>
<dbReference type="EMBL" id="GEZM01086628">
    <property type="protein sequence ID" value="JAV59150.1"/>
    <property type="molecule type" value="Transcribed_RNA"/>
</dbReference>
<dbReference type="AlphaFoldDB" id="A0A1Y1KCD2"/>
<dbReference type="EMBL" id="GEZM01086620">
    <property type="protein sequence ID" value="JAV59169.1"/>
    <property type="molecule type" value="Transcribed_RNA"/>
</dbReference>
<dbReference type="EMBL" id="GEZM01086632">
    <property type="protein sequence ID" value="JAV59142.1"/>
    <property type="molecule type" value="Transcribed_RNA"/>
</dbReference>
<accession>A0A1Y1KCD2</accession>
<sequence length="674" mass="77202">MPKYKLPQKWYRQAHRRSNVIIDTFSDNSKPDQYLETNCPPITDHDDDYDLGKGFDSEIIDNISDIDDISNVDSNEGSCSQGNSTPTFENKFDTEPTTQCFQVLLAMWAVKFQICHNSLNALLHLLQKFDSNLPLDSRTLLKTPKKCELKVIDPGKYYHFGIYTAVSKLLNKLYPSNQFDSIKINVNIDGLPLSKSSSSQLYPILCNLENYPSEVEIIGLYHGFDKPSDANMLLNDFINEAVSLSANGFSYKDYVYPFSINSFICDAPAKSFVTFTKGHTGYNSCSKCHIEGEYTNNRIHFSETNALRNRTDCEFRSKLDDDHHSGTSLIESVPSFDMVKDIVLDYMHLICLGVVRKLFLLWVDGKPKTKLPFCDISNISNSLIRLAKSVPCEFVRKPRSLSELKRFKATEFRQFLYYTGPIVLKSILSPDRYMNFLSLHVSVTILSNEKYLQEFGSYAHSLLKYFIETFIVLYGEEYVSHNVHNLLHLYEDCQRFGILQKFSAFPFENYLQSLKSLLRKGNNPLPQIVNRILENNNVQEQPPASVKSPLPQHKHFNGPMLGNFYRNQYKCVHFSDFVLKLSPGDNCCGLKDKSIISIENFVTNSNDDLFIIGRKFNTCKDFYLQPCPSSTLGIYVVDDLGPLGSWNVEEISCKFFKMNYNDKFVVVPLLHSIN</sequence>
<dbReference type="EMBL" id="GEZM01086633">
    <property type="protein sequence ID" value="JAV59139.1"/>
    <property type="molecule type" value="Transcribed_RNA"/>
</dbReference>
<dbReference type="PANTHER" id="PTHR33053">
    <property type="entry name" value="PROTEIN, PUTATIVE-RELATED"/>
    <property type="match status" value="1"/>
</dbReference>
<dbReference type="EMBL" id="GEZM01086622">
    <property type="protein sequence ID" value="JAV59166.1"/>
    <property type="molecule type" value="Transcribed_RNA"/>
</dbReference>
<dbReference type="EMBL" id="GEZM01086626">
    <property type="protein sequence ID" value="JAV59154.1"/>
    <property type="molecule type" value="Transcribed_RNA"/>
</dbReference>